<evidence type="ECO:0000313" key="3">
    <source>
        <dbReference type="EMBL" id="GBL63919.1"/>
    </source>
</evidence>
<dbReference type="EMBL" id="BGPR01077066">
    <property type="protein sequence ID" value="GBL63919.1"/>
    <property type="molecule type" value="Genomic_DNA"/>
</dbReference>
<name>A0A4Y1ZRR2_ARAVE</name>
<evidence type="ECO:0000313" key="4">
    <source>
        <dbReference type="Proteomes" id="UP000499080"/>
    </source>
</evidence>
<evidence type="ECO:0000256" key="1">
    <source>
        <dbReference type="SAM" id="Coils"/>
    </source>
</evidence>
<sequence length="103" mass="11749">MCIGWEGDGLNSTTTDQPDKSIIQVLSSEVNRLELELQRVQKENLKNESLTYSETDDCTSNGDVKPSDYLNKLQVDVQNLRSELKFLLTVMTIESVYNENFDL</sequence>
<comment type="caution">
    <text evidence="3">The sequence shown here is derived from an EMBL/GenBank/DDBJ whole genome shotgun (WGS) entry which is preliminary data.</text>
</comment>
<gene>
    <name evidence="2" type="ORF">AVEN_177114_1</name>
    <name evidence="3" type="ORF">AVEN_183272_1</name>
</gene>
<evidence type="ECO:0000313" key="2">
    <source>
        <dbReference type="EMBL" id="GBL63913.1"/>
    </source>
</evidence>
<keyword evidence="1" id="KW-0175">Coiled coil</keyword>
<proteinExistence type="predicted"/>
<organism evidence="3 4">
    <name type="scientific">Araneus ventricosus</name>
    <name type="common">Orbweaver spider</name>
    <name type="synonym">Epeira ventricosa</name>
    <dbReference type="NCBI Taxonomy" id="182803"/>
    <lineage>
        <taxon>Eukaryota</taxon>
        <taxon>Metazoa</taxon>
        <taxon>Ecdysozoa</taxon>
        <taxon>Arthropoda</taxon>
        <taxon>Chelicerata</taxon>
        <taxon>Arachnida</taxon>
        <taxon>Araneae</taxon>
        <taxon>Araneomorphae</taxon>
        <taxon>Entelegynae</taxon>
        <taxon>Araneoidea</taxon>
        <taxon>Araneidae</taxon>
        <taxon>Araneus</taxon>
    </lineage>
</organism>
<dbReference type="Proteomes" id="UP000499080">
    <property type="component" value="Unassembled WGS sequence"/>
</dbReference>
<feature type="coiled-coil region" evidence="1">
    <location>
        <begin position="23"/>
        <end position="90"/>
    </location>
</feature>
<protein>
    <submittedName>
        <fullName evidence="3">Uncharacterized protein</fullName>
    </submittedName>
</protein>
<dbReference type="AlphaFoldDB" id="A0A4Y1ZRR2"/>
<reference evidence="3 4" key="1">
    <citation type="journal article" date="2019" name="Sci. Rep.">
        <title>Orb-weaving spider Araneus ventricosus genome elucidates the spidroin gene catalogue.</title>
        <authorList>
            <person name="Kono N."/>
            <person name="Nakamura H."/>
            <person name="Ohtoshi R."/>
            <person name="Moran D.A.P."/>
            <person name="Shinohara A."/>
            <person name="Yoshida Y."/>
            <person name="Fujiwara M."/>
            <person name="Mori M."/>
            <person name="Tomita M."/>
            <person name="Arakawa K."/>
        </authorList>
    </citation>
    <scope>NUCLEOTIDE SEQUENCE [LARGE SCALE GENOMIC DNA]</scope>
</reference>
<accession>A0A4Y1ZRR2</accession>
<dbReference type="EMBL" id="BGPR01077065">
    <property type="protein sequence ID" value="GBL63913.1"/>
    <property type="molecule type" value="Genomic_DNA"/>
</dbReference>
<keyword evidence="4" id="KW-1185">Reference proteome</keyword>